<dbReference type="InterPro" id="IPR039565">
    <property type="entry name" value="BamD-like"/>
</dbReference>
<dbReference type="STRING" id="1307763.L21SP4_00834"/>
<feature type="repeat" description="TPR" evidence="4">
    <location>
        <begin position="435"/>
        <end position="468"/>
    </location>
</feature>
<evidence type="ECO:0000256" key="1">
    <source>
        <dbReference type="ARBA" id="ARBA00022729"/>
    </source>
</evidence>
<feature type="domain" description="Outer membrane lipoprotein BamD-like" evidence="6">
    <location>
        <begin position="476"/>
        <end position="570"/>
    </location>
</feature>
<reference evidence="7 8" key="2">
    <citation type="journal article" date="2016" name="ISME J.">
        <title>Characterization of the first cultured representative of Verrucomicrobia subdivision 5 indicates the proposal of a novel phylum.</title>
        <authorList>
            <person name="Spring S."/>
            <person name="Bunk B."/>
            <person name="Sproer C."/>
            <person name="Schumann P."/>
            <person name="Rohde M."/>
            <person name="Tindall B.J."/>
            <person name="Klenk H.P."/>
        </authorList>
    </citation>
    <scope>NUCLEOTIDE SEQUENCE [LARGE SCALE GENOMIC DNA]</scope>
    <source>
        <strain evidence="7 8">L21-Fru-AB</strain>
    </source>
</reference>
<accession>A0A0G3EF96</accession>
<sequence>MESATGSQGSRVWRGVAAALVFITLAVSAEAQSVSSMSTSQLISQAESMLAEKRYGQLPEYLNEIITRLSEIESEDARGTLDFARFRLGEAYFFTEQYDKAVTTFETYLKEMPKGQWRQSASIYTAEAHAMRQNWQGIIDALEPVMAEAAELSEKRRRLASLLIGQANFKLEQWGEAYPALRYAMDHAERDEVRRNATVMAVTCLVRLDRFDELSRLLPRVYQSDARYDVALNIALMEGGARKYDAEQYMEALLLYRLVFLKSELLDRLKADMAANKKIVEEKFRAGAGKDYDRYKERKRRAERELETQQEQLRELQDIPDYDIDIRMRIAQTYDGMKRHWPAYLLYRSIYRNHPDHQLAETARYATFSSLLGLKLEERAVEEGIAYLDDHPRGEYWEQVSLNLTRLHMKNGDFERALAMAGRALEERPRHSDRDELLYLTGFSHFKQGDYEKAIGQFAEVSEDHPGSSFAEPAGYWHGMCLLYRGKYPEARAQFASFIDTYPDSRFAQDATYRLGVCYYGEGEIEQAEETFSQFIEKYPLSDLLSEAYAMRADIEASRGEVEAAYEDYVKARENAKHAYQVSYAVFRSAKLYEMEGRYEEIIEIMNGYLERWGEEADVAEAAYWIGKARREQGNPAGALEAYLDAITRFGDDQSNYGVDLIIDDIVNRTSEFEGSEGYEQFLRELEFKLRRMGGDKRTLKLRLQTLFAQTTDSDDKREQYMQQILQPELIDEAAPSTLALMSRAAYARGKYDLVQKAYTEFRERHEASDLFLDAMLARAGVHMVDEEFDKAEPLLNDILDRYGYVADTGEAQKMLADVYREKGQYEQAVENYKKIFSVPAWGGEMKPEALYWMGVSHFENGDVRKAFGFFQRVYVLYEAYPQWAARAYLKSARCLKIMGKQSEALATYREMLNKREVYAGLPEYEEALELRDELQAELPESTAEEASEES</sequence>
<dbReference type="PANTHER" id="PTHR44943:SF8">
    <property type="entry name" value="TPR REPEAT-CONTAINING PROTEIN MJ0263"/>
    <property type="match status" value="1"/>
</dbReference>
<dbReference type="SMART" id="SM00028">
    <property type="entry name" value="TPR"/>
    <property type="match status" value="11"/>
</dbReference>
<feature type="coiled-coil region" evidence="5">
    <location>
        <begin position="285"/>
        <end position="319"/>
    </location>
</feature>
<keyword evidence="8" id="KW-1185">Reference proteome</keyword>
<name>A0A0G3EF96_9BACT</name>
<dbReference type="PROSITE" id="PS50005">
    <property type="entry name" value="TPR"/>
    <property type="match status" value="4"/>
</dbReference>
<gene>
    <name evidence="7" type="ORF">L21SP4_00834</name>
</gene>
<keyword evidence="2" id="KW-0677">Repeat</keyword>
<organism evidence="7 8">
    <name type="scientific">Kiritimatiella glycovorans</name>
    <dbReference type="NCBI Taxonomy" id="1307763"/>
    <lineage>
        <taxon>Bacteria</taxon>
        <taxon>Pseudomonadati</taxon>
        <taxon>Kiritimatiellota</taxon>
        <taxon>Kiritimatiellia</taxon>
        <taxon>Kiritimatiellales</taxon>
        <taxon>Kiritimatiellaceae</taxon>
        <taxon>Kiritimatiella</taxon>
    </lineage>
</organism>
<dbReference type="InterPro" id="IPR011990">
    <property type="entry name" value="TPR-like_helical_dom_sf"/>
</dbReference>
<dbReference type="Proteomes" id="UP000035268">
    <property type="component" value="Chromosome"/>
</dbReference>
<evidence type="ECO:0000313" key="7">
    <source>
        <dbReference type="EMBL" id="AKJ64097.1"/>
    </source>
</evidence>
<dbReference type="RefSeq" id="WP_160300660.1">
    <property type="nucleotide sequence ID" value="NZ_CP010904.1"/>
</dbReference>
<keyword evidence="5" id="KW-0175">Coiled coil</keyword>
<protein>
    <submittedName>
        <fullName evidence="7">TPR-domain containing protein</fullName>
    </submittedName>
</protein>
<keyword evidence="3 4" id="KW-0802">TPR repeat</keyword>
<dbReference type="KEGG" id="vbl:L21SP4_00834"/>
<evidence type="ECO:0000256" key="3">
    <source>
        <dbReference type="ARBA" id="ARBA00022803"/>
    </source>
</evidence>
<feature type="repeat" description="TPR" evidence="4">
    <location>
        <begin position="398"/>
        <end position="431"/>
    </location>
</feature>
<dbReference type="OrthoDB" id="9758904at2"/>
<dbReference type="SUPFAM" id="SSF48452">
    <property type="entry name" value="TPR-like"/>
    <property type="match status" value="5"/>
</dbReference>
<dbReference type="Pfam" id="PF13174">
    <property type="entry name" value="TPR_6"/>
    <property type="match status" value="1"/>
</dbReference>
<evidence type="ECO:0000313" key="8">
    <source>
        <dbReference type="Proteomes" id="UP000035268"/>
    </source>
</evidence>
<evidence type="ECO:0000259" key="6">
    <source>
        <dbReference type="Pfam" id="PF13525"/>
    </source>
</evidence>
<dbReference type="Pfam" id="PF13525">
    <property type="entry name" value="YfiO"/>
    <property type="match status" value="2"/>
</dbReference>
<dbReference type="AlphaFoldDB" id="A0A0G3EF96"/>
<keyword evidence="1" id="KW-0732">Signal</keyword>
<feature type="repeat" description="TPR" evidence="4">
    <location>
        <begin position="509"/>
        <end position="542"/>
    </location>
</feature>
<feature type="repeat" description="TPR" evidence="4">
    <location>
        <begin position="82"/>
        <end position="115"/>
    </location>
</feature>
<reference evidence="8" key="1">
    <citation type="submission" date="2015-02" db="EMBL/GenBank/DDBJ databases">
        <title>Description and complete genome sequence of the first cultured representative of the subdivision 5 of the Verrucomicrobia phylum.</title>
        <authorList>
            <person name="Spring S."/>
            <person name="Bunk B."/>
            <person name="Sproer C."/>
            <person name="Klenk H.-P."/>
        </authorList>
    </citation>
    <scope>NUCLEOTIDE SEQUENCE [LARGE SCALE GENOMIC DNA]</scope>
    <source>
        <strain evidence="8">L21-Fru-AB</strain>
    </source>
</reference>
<evidence type="ECO:0000256" key="2">
    <source>
        <dbReference type="ARBA" id="ARBA00022737"/>
    </source>
</evidence>
<dbReference type="Gene3D" id="1.25.40.10">
    <property type="entry name" value="Tetratricopeptide repeat domain"/>
    <property type="match status" value="6"/>
</dbReference>
<dbReference type="InterPro" id="IPR019734">
    <property type="entry name" value="TPR_rpt"/>
</dbReference>
<evidence type="ECO:0000256" key="4">
    <source>
        <dbReference type="PROSITE-ProRule" id="PRU00339"/>
    </source>
</evidence>
<proteinExistence type="predicted"/>
<feature type="domain" description="Outer membrane lipoprotein BamD-like" evidence="6">
    <location>
        <begin position="388"/>
        <end position="472"/>
    </location>
</feature>
<dbReference type="Pfam" id="PF13432">
    <property type="entry name" value="TPR_16"/>
    <property type="match status" value="2"/>
</dbReference>
<evidence type="ECO:0000256" key="5">
    <source>
        <dbReference type="SAM" id="Coils"/>
    </source>
</evidence>
<dbReference type="InterPro" id="IPR051685">
    <property type="entry name" value="Ycf3/AcsC/BcsC/TPR_MFPF"/>
</dbReference>
<dbReference type="PANTHER" id="PTHR44943">
    <property type="entry name" value="CELLULOSE SYNTHASE OPERON PROTEIN C"/>
    <property type="match status" value="1"/>
</dbReference>
<dbReference type="EMBL" id="CP010904">
    <property type="protein sequence ID" value="AKJ64097.1"/>
    <property type="molecule type" value="Genomic_DNA"/>
</dbReference>